<accession>A0A9X3S9L7</accession>
<keyword evidence="1" id="KW-1133">Transmembrane helix</keyword>
<proteinExistence type="predicted"/>
<dbReference type="EMBL" id="JAPDOD010000042">
    <property type="protein sequence ID" value="MDA0165148.1"/>
    <property type="molecule type" value="Genomic_DNA"/>
</dbReference>
<keyword evidence="3" id="KW-1185">Reference proteome</keyword>
<comment type="caution">
    <text evidence="2">The sequence shown here is derived from an EMBL/GenBank/DDBJ whole genome shotgun (WGS) entry which is preliminary data.</text>
</comment>
<evidence type="ECO:0000256" key="1">
    <source>
        <dbReference type="SAM" id="Phobius"/>
    </source>
</evidence>
<dbReference type="Proteomes" id="UP001149140">
    <property type="component" value="Unassembled WGS sequence"/>
</dbReference>
<evidence type="ECO:0000313" key="3">
    <source>
        <dbReference type="Proteomes" id="UP001149140"/>
    </source>
</evidence>
<keyword evidence="1" id="KW-0812">Transmembrane</keyword>
<dbReference type="AlphaFoldDB" id="A0A9X3S9L7"/>
<evidence type="ECO:0000313" key="2">
    <source>
        <dbReference type="EMBL" id="MDA0165148.1"/>
    </source>
</evidence>
<organism evidence="2 3">
    <name type="scientific">Solirubrobacter ginsenosidimutans</name>
    <dbReference type="NCBI Taxonomy" id="490573"/>
    <lineage>
        <taxon>Bacteria</taxon>
        <taxon>Bacillati</taxon>
        <taxon>Actinomycetota</taxon>
        <taxon>Thermoleophilia</taxon>
        <taxon>Solirubrobacterales</taxon>
        <taxon>Solirubrobacteraceae</taxon>
        <taxon>Solirubrobacter</taxon>
    </lineage>
</organism>
<feature type="transmembrane region" description="Helical" evidence="1">
    <location>
        <begin position="198"/>
        <end position="219"/>
    </location>
</feature>
<protein>
    <submittedName>
        <fullName evidence="2">Uncharacterized protein</fullName>
    </submittedName>
</protein>
<name>A0A9X3S9L7_9ACTN</name>
<reference evidence="2" key="1">
    <citation type="submission" date="2022-10" db="EMBL/GenBank/DDBJ databases">
        <title>The WGS of Solirubrobacter ginsenosidimutans DSM 21036.</title>
        <authorList>
            <person name="Jiang Z."/>
        </authorList>
    </citation>
    <scope>NUCLEOTIDE SEQUENCE</scope>
    <source>
        <strain evidence="2">DSM 21036</strain>
    </source>
</reference>
<keyword evidence="1" id="KW-0472">Membrane</keyword>
<gene>
    <name evidence="2" type="ORF">OM076_33070</name>
</gene>
<sequence length="227" mass="23537">MSTTATRTRIPLAGGHLATAIAGGLILFLSATAAVSGAALQWTTSKQDAAGYYTTTTERLVTTTSAIATDDLDVNGVPGSLGRVRITAQSRNSKPIFTGIARTRDVDAYLRNTAHKTLTDFDVDPFDPTYRTSRGTETPARPADQSFWAATSDGAKPLEWKVRDGNWSVVVMNADGSAGVDAGVSAGAKLPILGDLELAAWIAAALFLALGGGLLAAGLRRGTMPAA</sequence>
<dbReference type="RefSeq" id="WP_270044405.1">
    <property type="nucleotide sequence ID" value="NZ_JAPDOD010000042.1"/>
</dbReference>